<dbReference type="GO" id="GO:0032993">
    <property type="term" value="C:protein-DNA complex"/>
    <property type="evidence" value="ECO:0007669"/>
    <property type="project" value="TreeGrafter"/>
</dbReference>
<dbReference type="SMART" id="SM00448">
    <property type="entry name" value="REC"/>
    <property type="match status" value="1"/>
</dbReference>
<dbReference type="Gene3D" id="3.40.50.2300">
    <property type="match status" value="1"/>
</dbReference>
<evidence type="ECO:0000256" key="3">
    <source>
        <dbReference type="ARBA" id="ARBA00023015"/>
    </source>
</evidence>
<dbReference type="InterPro" id="IPR011006">
    <property type="entry name" value="CheY-like_superfamily"/>
</dbReference>
<keyword evidence="3" id="KW-0805">Transcription regulation</keyword>
<dbReference type="FunFam" id="3.40.50.2300:FF:000001">
    <property type="entry name" value="DNA-binding response regulator PhoB"/>
    <property type="match status" value="1"/>
</dbReference>
<evidence type="ECO:0000259" key="9">
    <source>
        <dbReference type="PROSITE" id="PS51755"/>
    </source>
</evidence>
<reference evidence="11 12" key="1">
    <citation type="submission" date="2018-06" db="EMBL/GenBank/DDBJ databases">
        <title>Complete Genome Sequence of Desulfobacter hydrogenophilus (DSM3380).</title>
        <authorList>
            <person name="Marietou A."/>
            <person name="Schreiber L."/>
            <person name="Marshall I."/>
            <person name="Jorgensen B."/>
        </authorList>
    </citation>
    <scope>NUCLEOTIDE SEQUENCE [LARGE SCALE GENOMIC DNA]</scope>
    <source>
        <strain evidence="11 12">DSM 3380</strain>
    </source>
</reference>
<feature type="domain" description="Response regulatory" evidence="8">
    <location>
        <begin position="5"/>
        <end position="118"/>
    </location>
</feature>
<organism evidence="11 12">
    <name type="scientific">Desulfobacter hydrogenophilus</name>
    <dbReference type="NCBI Taxonomy" id="2291"/>
    <lineage>
        <taxon>Bacteria</taxon>
        <taxon>Pseudomonadati</taxon>
        <taxon>Thermodesulfobacteriota</taxon>
        <taxon>Desulfobacteria</taxon>
        <taxon>Desulfobacterales</taxon>
        <taxon>Desulfobacteraceae</taxon>
        <taxon>Desulfobacter</taxon>
    </lineage>
</organism>
<evidence type="ECO:0000256" key="7">
    <source>
        <dbReference type="PROSITE-ProRule" id="PRU01091"/>
    </source>
</evidence>
<dbReference type="EMBL" id="CP036313">
    <property type="protein sequence ID" value="QBH14361.1"/>
    <property type="molecule type" value="Genomic_DNA"/>
</dbReference>
<feature type="DNA-binding region" description="OmpR/PhoB-type" evidence="7">
    <location>
        <begin position="127"/>
        <end position="226"/>
    </location>
</feature>
<dbReference type="Proteomes" id="UP000293902">
    <property type="component" value="Chromosome"/>
</dbReference>
<dbReference type="RefSeq" id="WP_111956003.1">
    <property type="nucleotide sequence ID" value="NZ_CP036313.1"/>
</dbReference>
<dbReference type="InterPro" id="IPR016032">
    <property type="entry name" value="Sig_transdc_resp-reg_C-effctor"/>
</dbReference>
<dbReference type="Pfam" id="PF00072">
    <property type="entry name" value="Response_reg"/>
    <property type="match status" value="1"/>
</dbReference>
<dbReference type="Gene3D" id="1.10.10.10">
    <property type="entry name" value="Winged helix-like DNA-binding domain superfamily/Winged helix DNA-binding domain"/>
    <property type="match status" value="1"/>
</dbReference>
<dbReference type="GO" id="GO:0006355">
    <property type="term" value="P:regulation of DNA-templated transcription"/>
    <property type="evidence" value="ECO:0007669"/>
    <property type="project" value="InterPro"/>
</dbReference>
<accession>A0A328FC97</accession>
<evidence type="ECO:0000256" key="6">
    <source>
        <dbReference type="PROSITE-ProRule" id="PRU00169"/>
    </source>
</evidence>
<keyword evidence="2" id="KW-0902">Two-component regulatory system</keyword>
<dbReference type="PANTHER" id="PTHR48111">
    <property type="entry name" value="REGULATOR OF RPOS"/>
    <property type="match status" value="1"/>
</dbReference>
<dbReference type="SUPFAM" id="SSF52172">
    <property type="entry name" value="CheY-like"/>
    <property type="match status" value="1"/>
</dbReference>
<keyword evidence="4 7" id="KW-0238">DNA-binding</keyword>
<dbReference type="PANTHER" id="PTHR48111:SF4">
    <property type="entry name" value="DNA-BINDING DUAL TRANSCRIPTIONAL REGULATOR OMPR"/>
    <property type="match status" value="1"/>
</dbReference>
<evidence type="ECO:0000313" key="13">
    <source>
        <dbReference type="Proteomes" id="UP000293902"/>
    </source>
</evidence>
<evidence type="ECO:0000313" key="10">
    <source>
        <dbReference type="EMBL" id="QBH14361.1"/>
    </source>
</evidence>
<dbReference type="InterPro" id="IPR036388">
    <property type="entry name" value="WH-like_DNA-bd_sf"/>
</dbReference>
<sequence length="226" mass="25612">MAGEHILIVEDEPDIAAILRDYLIREGYTVTLMDRGEKVVAFVKSQNLSIILLDIMLPGVDGKTICREIRKFSEVPILMITAKVEEVDRIIGFELGADDYVCKPFSPREVVVRVKAILRRSLGQTNDEILSRGPMVLNRSSRGVTVNNCELNLTPSEFDILSILMESPNRVFTRTQLIETVQGYNYDGYDRTIDFHIKNLRKKIAVHLPGRKIIQSSYGIGYKLVI</sequence>
<feature type="domain" description="OmpR/PhoB-type" evidence="9">
    <location>
        <begin position="127"/>
        <end position="226"/>
    </location>
</feature>
<dbReference type="SUPFAM" id="SSF46894">
    <property type="entry name" value="C-terminal effector domain of the bipartite response regulators"/>
    <property type="match status" value="1"/>
</dbReference>
<dbReference type="AlphaFoldDB" id="A0A328FC97"/>
<dbReference type="CDD" id="cd00383">
    <property type="entry name" value="trans_reg_C"/>
    <property type="match status" value="1"/>
</dbReference>
<evidence type="ECO:0000256" key="4">
    <source>
        <dbReference type="ARBA" id="ARBA00023125"/>
    </source>
</evidence>
<evidence type="ECO:0000313" key="11">
    <source>
        <dbReference type="EMBL" id="RAM02314.1"/>
    </source>
</evidence>
<feature type="modified residue" description="4-aspartylphosphate" evidence="6">
    <location>
        <position position="54"/>
    </location>
</feature>
<dbReference type="InterPro" id="IPR001867">
    <property type="entry name" value="OmpR/PhoB-type_DNA-bd"/>
</dbReference>
<dbReference type="InterPro" id="IPR039420">
    <property type="entry name" value="WalR-like"/>
</dbReference>
<dbReference type="InterPro" id="IPR001789">
    <property type="entry name" value="Sig_transdc_resp-reg_receiver"/>
</dbReference>
<name>A0A328FC97_9BACT</name>
<evidence type="ECO:0000256" key="5">
    <source>
        <dbReference type="ARBA" id="ARBA00023163"/>
    </source>
</evidence>
<gene>
    <name evidence="11" type="ORF">DO021_09380</name>
    <name evidence="10" type="ORF">EYB58_16415</name>
</gene>
<evidence type="ECO:0000256" key="1">
    <source>
        <dbReference type="ARBA" id="ARBA00022553"/>
    </source>
</evidence>
<keyword evidence="1 6" id="KW-0597">Phosphoprotein</keyword>
<dbReference type="GO" id="GO:0000156">
    <property type="term" value="F:phosphorelay response regulator activity"/>
    <property type="evidence" value="ECO:0007669"/>
    <property type="project" value="TreeGrafter"/>
</dbReference>
<dbReference type="OrthoDB" id="9793321at2"/>
<evidence type="ECO:0000259" key="8">
    <source>
        <dbReference type="PROSITE" id="PS50110"/>
    </source>
</evidence>
<dbReference type="GO" id="GO:0005829">
    <property type="term" value="C:cytosol"/>
    <property type="evidence" value="ECO:0007669"/>
    <property type="project" value="TreeGrafter"/>
</dbReference>
<evidence type="ECO:0000256" key="2">
    <source>
        <dbReference type="ARBA" id="ARBA00023012"/>
    </source>
</evidence>
<keyword evidence="5" id="KW-0804">Transcription</keyword>
<evidence type="ECO:0000313" key="12">
    <source>
        <dbReference type="Proteomes" id="UP000248798"/>
    </source>
</evidence>
<dbReference type="GO" id="GO:0000976">
    <property type="term" value="F:transcription cis-regulatory region binding"/>
    <property type="evidence" value="ECO:0007669"/>
    <property type="project" value="TreeGrafter"/>
</dbReference>
<dbReference type="Pfam" id="PF00486">
    <property type="entry name" value="Trans_reg_C"/>
    <property type="match status" value="1"/>
</dbReference>
<dbReference type="PROSITE" id="PS51755">
    <property type="entry name" value="OMPR_PHOB"/>
    <property type="match status" value="1"/>
</dbReference>
<reference evidence="10 13" key="2">
    <citation type="submission" date="2019-02" db="EMBL/GenBank/DDBJ databases">
        <title>Complete genome sequence of Desulfobacter hydrogenophilus AcRS1.</title>
        <authorList>
            <person name="Marietou A."/>
            <person name="Lund M.B."/>
            <person name="Marshall I.P.G."/>
            <person name="Schreiber L."/>
            <person name="Jorgensen B."/>
        </authorList>
    </citation>
    <scope>NUCLEOTIDE SEQUENCE [LARGE SCALE GENOMIC DNA]</scope>
    <source>
        <strain evidence="10 13">AcRS1</strain>
    </source>
</reference>
<dbReference type="PROSITE" id="PS50110">
    <property type="entry name" value="RESPONSE_REGULATORY"/>
    <property type="match status" value="1"/>
</dbReference>
<dbReference type="SMART" id="SM00862">
    <property type="entry name" value="Trans_reg_C"/>
    <property type="match status" value="1"/>
</dbReference>
<dbReference type="Gene3D" id="6.10.250.690">
    <property type="match status" value="1"/>
</dbReference>
<protein>
    <submittedName>
        <fullName evidence="10 11">Response regulator</fullName>
    </submittedName>
</protein>
<keyword evidence="13" id="KW-1185">Reference proteome</keyword>
<dbReference type="EMBL" id="QLNI01000016">
    <property type="protein sequence ID" value="RAM02314.1"/>
    <property type="molecule type" value="Genomic_DNA"/>
</dbReference>
<proteinExistence type="predicted"/>
<dbReference type="Proteomes" id="UP000248798">
    <property type="component" value="Unassembled WGS sequence"/>
</dbReference>